<sequence length="122" mass="14162">MSVWSSFTMSESYTIGGDTLHKCDNPNWGGQTFTPKETHILEYIDLEMRGPLIMPRPVVLVFYADAHHKPWGDYLSRNRVITEQHCSLFTTGRVRFSMTPTKLNEHDKYVIIVQNHPPPSWQ</sequence>
<proteinExistence type="predicted"/>
<gene>
    <name evidence="1" type="ORF">S12H4_17650</name>
</gene>
<organism evidence="1">
    <name type="scientific">marine sediment metagenome</name>
    <dbReference type="NCBI Taxonomy" id="412755"/>
    <lineage>
        <taxon>unclassified sequences</taxon>
        <taxon>metagenomes</taxon>
        <taxon>ecological metagenomes</taxon>
    </lineage>
</organism>
<evidence type="ECO:0000313" key="1">
    <source>
        <dbReference type="EMBL" id="GAI86368.1"/>
    </source>
</evidence>
<protein>
    <submittedName>
        <fullName evidence="1">Uncharacterized protein</fullName>
    </submittedName>
</protein>
<dbReference type="AlphaFoldDB" id="X1S0D9"/>
<reference evidence="1" key="1">
    <citation type="journal article" date="2014" name="Front. Microbiol.">
        <title>High frequency of phylogenetically diverse reductive dehalogenase-homologous genes in deep subseafloor sedimentary metagenomes.</title>
        <authorList>
            <person name="Kawai M."/>
            <person name="Futagami T."/>
            <person name="Toyoda A."/>
            <person name="Takaki Y."/>
            <person name="Nishi S."/>
            <person name="Hori S."/>
            <person name="Arai W."/>
            <person name="Tsubouchi T."/>
            <person name="Morono Y."/>
            <person name="Uchiyama I."/>
            <person name="Ito T."/>
            <person name="Fujiyama A."/>
            <person name="Inagaki F."/>
            <person name="Takami H."/>
        </authorList>
    </citation>
    <scope>NUCLEOTIDE SEQUENCE</scope>
    <source>
        <strain evidence="1">Expedition CK06-06</strain>
    </source>
</reference>
<comment type="caution">
    <text evidence="1">The sequence shown here is derived from an EMBL/GenBank/DDBJ whole genome shotgun (WGS) entry which is preliminary data.</text>
</comment>
<accession>X1S0D9</accession>
<name>X1S0D9_9ZZZZ</name>
<dbReference type="EMBL" id="BARW01008649">
    <property type="protein sequence ID" value="GAI86368.1"/>
    <property type="molecule type" value="Genomic_DNA"/>
</dbReference>